<dbReference type="InterPro" id="IPR015424">
    <property type="entry name" value="PyrdxlP-dep_Trfase"/>
</dbReference>
<dbReference type="Gene3D" id="3.40.640.10">
    <property type="entry name" value="Type I PLP-dependent aspartate aminotransferase-like (Major domain)"/>
    <property type="match status" value="1"/>
</dbReference>
<protein>
    <submittedName>
        <fullName evidence="3">Aminotransferase class I and II family protein</fullName>
    </submittedName>
</protein>
<dbReference type="Proteomes" id="UP000189229">
    <property type="component" value="Unassembled WGS sequence"/>
</dbReference>
<organism evidence="3 4">
    <name type="scientific">Mycobacterium kansasii</name>
    <dbReference type="NCBI Taxonomy" id="1768"/>
    <lineage>
        <taxon>Bacteria</taxon>
        <taxon>Bacillati</taxon>
        <taxon>Actinomycetota</taxon>
        <taxon>Actinomycetes</taxon>
        <taxon>Mycobacteriales</taxon>
        <taxon>Mycobacteriaceae</taxon>
        <taxon>Mycobacterium</taxon>
    </lineage>
</organism>
<keyword evidence="3" id="KW-0032">Aminotransferase</keyword>
<dbReference type="SUPFAM" id="SSF53383">
    <property type="entry name" value="PLP-dependent transferases"/>
    <property type="match status" value="1"/>
</dbReference>
<evidence type="ECO:0000259" key="2">
    <source>
        <dbReference type="Pfam" id="PF00155"/>
    </source>
</evidence>
<feature type="region of interest" description="Disordered" evidence="1">
    <location>
        <begin position="348"/>
        <end position="374"/>
    </location>
</feature>
<feature type="region of interest" description="Disordered" evidence="1">
    <location>
        <begin position="285"/>
        <end position="311"/>
    </location>
</feature>
<dbReference type="Pfam" id="PF00155">
    <property type="entry name" value="Aminotran_1_2"/>
    <property type="match status" value="1"/>
</dbReference>
<feature type="region of interest" description="Disordered" evidence="1">
    <location>
        <begin position="198"/>
        <end position="259"/>
    </location>
</feature>
<dbReference type="EMBL" id="MVBM01000001">
    <property type="protein sequence ID" value="OOK82841.1"/>
    <property type="molecule type" value="Genomic_DNA"/>
</dbReference>
<dbReference type="AlphaFoldDB" id="A0A1V3XWG0"/>
<feature type="compositionally biased region" description="Basic residues" evidence="1">
    <location>
        <begin position="208"/>
        <end position="227"/>
    </location>
</feature>
<dbReference type="InterPro" id="IPR004839">
    <property type="entry name" value="Aminotransferase_I/II_large"/>
</dbReference>
<evidence type="ECO:0000313" key="4">
    <source>
        <dbReference type="Proteomes" id="UP000189229"/>
    </source>
</evidence>
<dbReference type="PANTHER" id="PTHR46577">
    <property type="entry name" value="HTH-TYPE TRANSCRIPTIONAL REGULATORY PROTEIN GABR"/>
    <property type="match status" value="1"/>
</dbReference>
<comment type="caution">
    <text evidence="3">The sequence shown here is derived from an EMBL/GenBank/DDBJ whole genome shotgun (WGS) entry which is preliminary data.</text>
</comment>
<dbReference type="InterPro" id="IPR015421">
    <property type="entry name" value="PyrdxlP-dep_Trfase_major"/>
</dbReference>
<dbReference type="GO" id="GO:0008483">
    <property type="term" value="F:transaminase activity"/>
    <property type="evidence" value="ECO:0007669"/>
    <property type="project" value="UniProtKB-KW"/>
</dbReference>
<feature type="compositionally biased region" description="Pro residues" evidence="1">
    <location>
        <begin position="242"/>
        <end position="253"/>
    </location>
</feature>
<feature type="domain" description="Aminotransferase class I/classII large" evidence="2">
    <location>
        <begin position="21"/>
        <end position="166"/>
    </location>
</feature>
<proteinExistence type="predicted"/>
<gene>
    <name evidence="3" type="ORF">BZL30_0555</name>
</gene>
<dbReference type="GO" id="GO:0030170">
    <property type="term" value="F:pyridoxal phosphate binding"/>
    <property type="evidence" value="ECO:0007669"/>
    <property type="project" value="InterPro"/>
</dbReference>
<reference evidence="3 4" key="1">
    <citation type="submission" date="2017-02" db="EMBL/GenBank/DDBJ databases">
        <title>Complete genome sequences of Mycobacterium kansasii strains isolated from rhesus macaques.</title>
        <authorList>
            <person name="Panda A."/>
            <person name="Nagaraj S."/>
            <person name="Zhao X."/>
            <person name="Tettelin H."/>
            <person name="Detolla L.J."/>
        </authorList>
    </citation>
    <scope>NUCLEOTIDE SEQUENCE [LARGE SCALE GENOMIC DNA]</scope>
    <source>
        <strain evidence="3 4">11-3813</strain>
    </source>
</reference>
<name>A0A1V3XWG0_MYCKA</name>
<keyword evidence="3" id="KW-0808">Transferase</keyword>
<sequence>MFPRADWLRALRRAFQVTPHSELGPLNPRGSSQLRTILASYLGRVRGVSTTAERIVICSGFTQGLRLVCDALAAQGAGSIALENPCLPDHRLTALASGLDVMALPVDRDGARPDGFDASGVAAAVLTPAHQAPLGTTLSADRRARFARIAAQHGSYVIEDDYDGEFRYDRHPVGAVQGLAPSRSSTRAAPVRAWLRAATGVAGPARQPARRRGRGQAPNRPRHRHSRPTGVRGADRLGSPGPLHPPDAPPLPAAPRCAHRRAGAVRAGDVGAWHRSWSSCRRITARRKRGGRRRGWRPRTPDRPHGHGAVLAPRTGLHLGDRRGLRGAARTRVPRRTAPPRDIAARNRMSTGLANQRGRDSSGAQAGRCPGWPGNKKSMKAATVGCGSWLANPGRSLASMKV</sequence>
<feature type="compositionally biased region" description="Basic residues" evidence="1">
    <location>
        <begin position="285"/>
        <end position="297"/>
    </location>
</feature>
<dbReference type="InterPro" id="IPR051446">
    <property type="entry name" value="HTH_trans_reg/aminotransferase"/>
</dbReference>
<accession>A0A1V3XWG0</accession>
<evidence type="ECO:0000313" key="3">
    <source>
        <dbReference type="EMBL" id="OOK82841.1"/>
    </source>
</evidence>
<evidence type="ECO:0000256" key="1">
    <source>
        <dbReference type="SAM" id="MobiDB-lite"/>
    </source>
</evidence>
<dbReference type="PANTHER" id="PTHR46577:SF1">
    <property type="entry name" value="HTH-TYPE TRANSCRIPTIONAL REGULATORY PROTEIN GABR"/>
    <property type="match status" value="1"/>
</dbReference>